<evidence type="ECO:0000313" key="1">
    <source>
        <dbReference type="EMBL" id="SHJ02902.1"/>
    </source>
</evidence>
<dbReference type="Proteomes" id="UP000184390">
    <property type="component" value="Unassembled WGS sequence"/>
</dbReference>
<name>A0ABY1IDR1_9ACTO</name>
<dbReference type="RefSeq" id="WP_143163875.1">
    <property type="nucleotide sequence ID" value="NZ_FQYL01000009.1"/>
</dbReference>
<gene>
    <name evidence="1" type="ORF">SAMN05216246_10925</name>
</gene>
<accession>A0ABY1IDR1</accession>
<dbReference type="EMBL" id="FQYL01000009">
    <property type="protein sequence ID" value="SHJ02902.1"/>
    <property type="molecule type" value="Genomic_DNA"/>
</dbReference>
<organism evidence="1 2">
    <name type="scientific">Actinomyces denticolens</name>
    <dbReference type="NCBI Taxonomy" id="52767"/>
    <lineage>
        <taxon>Bacteria</taxon>
        <taxon>Bacillati</taxon>
        <taxon>Actinomycetota</taxon>
        <taxon>Actinomycetes</taxon>
        <taxon>Actinomycetales</taxon>
        <taxon>Actinomycetaceae</taxon>
        <taxon>Actinomyces</taxon>
    </lineage>
</organism>
<sequence>MAPPARADEVTATVFSAPGWDYANVRVGPGLSFPVVKTIPAGSSVKLGCWVENEEVQGPYGKSKIWYKADGTDDFISDTMVDTGIDKPVTTQCAGSKPPTPGQPSGFTVKVLSGTNIKYVNARIGPTMKHVVFDTYPADATVSLICWTSGDDVENPNGGSLNRWYYTTDRLWVSGAYLSIDVNTSVVPDCNSPKASSPSPTAGVKTKPEHTRTWPIRWKINYDGNGLKVGISLYSHYYKDDMLPGVDAEIDWSFFNNRRWLKDLGYSIPIGGFKQVDQWTSSTNDIDVYTALGGFTLYRTSEHCFLIYDWYDFDHPYETEMEDAKKGDAQEFTVYSSGCYQ</sequence>
<protein>
    <recommendedName>
        <fullName evidence="3">SH3 domain-containing protein</fullName>
    </recommendedName>
</protein>
<reference evidence="1 2" key="1">
    <citation type="submission" date="2016-11" db="EMBL/GenBank/DDBJ databases">
        <authorList>
            <person name="Varghese N."/>
            <person name="Submissions S."/>
        </authorList>
    </citation>
    <scope>NUCLEOTIDE SEQUENCE [LARGE SCALE GENOMIC DNA]</scope>
    <source>
        <strain evidence="1 2">PA</strain>
    </source>
</reference>
<keyword evidence="2" id="KW-1185">Reference proteome</keyword>
<comment type="caution">
    <text evidence="1">The sequence shown here is derived from an EMBL/GenBank/DDBJ whole genome shotgun (WGS) entry which is preliminary data.</text>
</comment>
<evidence type="ECO:0000313" key="2">
    <source>
        <dbReference type="Proteomes" id="UP000184390"/>
    </source>
</evidence>
<proteinExistence type="predicted"/>
<evidence type="ECO:0008006" key="3">
    <source>
        <dbReference type="Google" id="ProtNLM"/>
    </source>
</evidence>